<feature type="transmembrane region" description="Helical" evidence="1">
    <location>
        <begin position="72"/>
        <end position="95"/>
    </location>
</feature>
<sequence length="123" mass="14189">MTAWKECLLIRAEIGNMHFSMCMEVRSDSEKLDKVMCTNNGTKSGESTNNILQTCYANDPHLEHSKREFASFSFIFSAFHVITTIAASLETIAFLETFNDTMISLFRLIFRNLHENDWEIDSH</sequence>
<proteinExistence type="predicted"/>
<reference evidence="3" key="1">
    <citation type="submission" date="2014-03" db="EMBL/GenBank/DDBJ databases">
        <authorList>
            <person name="Aksoy S."/>
            <person name="Warren W."/>
            <person name="Wilson R.K."/>
        </authorList>
    </citation>
    <scope>NUCLEOTIDE SEQUENCE [LARGE SCALE GENOMIC DNA]</scope>
    <source>
        <strain evidence="3">IAEA</strain>
    </source>
</reference>
<dbReference type="EnsemblMetazoa" id="GPAI033177-RA">
    <property type="protein sequence ID" value="GPAI033177-PA"/>
    <property type="gene ID" value="GPAI033177"/>
</dbReference>
<keyword evidence="3" id="KW-1185">Reference proteome</keyword>
<evidence type="ECO:0000313" key="3">
    <source>
        <dbReference type="Proteomes" id="UP000092445"/>
    </source>
</evidence>
<reference evidence="2" key="2">
    <citation type="submission" date="2020-05" db="UniProtKB">
        <authorList>
            <consortium name="EnsemblMetazoa"/>
        </authorList>
    </citation>
    <scope>IDENTIFICATION</scope>
    <source>
        <strain evidence="2">IAEA</strain>
    </source>
</reference>
<dbReference type="Proteomes" id="UP000092445">
    <property type="component" value="Unassembled WGS sequence"/>
</dbReference>
<evidence type="ECO:0000256" key="1">
    <source>
        <dbReference type="SAM" id="Phobius"/>
    </source>
</evidence>
<dbReference type="AlphaFoldDB" id="A0A1B0A3B3"/>
<keyword evidence="1" id="KW-1133">Transmembrane helix</keyword>
<evidence type="ECO:0000313" key="2">
    <source>
        <dbReference type="EnsemblMetazoa" id="GPAI033177-PA"/>
    </source>
</evidence>
<accession>A0A1B0A3B3</accession>
<dbReference type="VEuPathDB" id="VectorBase:GPAI033177"/>
<protein>
    <submittedName>
        <fullName evidence="2">Uncharacterized protein</fullName>
    </submittedName>
</protein>
<keyword evidence="1" id="KW-0472">Membrane</keyword>
<keyword evidence="1" id="KW-0812">Transmembrane</keyword>
<name>A0A1B0A3B3_GLOPL</name>
<organism evidence="2 3">
    <name type="scientific">Glossina pallidipes</name>
    <name type="common">Tsetse fly</name>
    <dbReference type="NCBI Taxonomy" id="7398"/>
    <lineage>
        <taxon>Eukaryota</taxon>
        <taxon>Metazoa</taxon>
        <taxon>Ecdysozoa</taxon>
        <taxon>Arthropoda</taxon>
        <taxon>Hexapoda</taxon>
        <taxon>Insecta</taxon>
        <taxon>Pterygota</taxon>
        <taxon>Neoptera</taxon>
        <taxon>Endopterygota</taxon>
        <taxon>Diptera</taxon>
        <taxon>Brachycera</taxon>
        <taxon>Muscomorpha</taxon>
        <taxon>Hippoboscoidea</taxon>
        <taxon>Glossinidae</taxon>
        <taxon>Glossina</taxon>
    </lineage>
</organism>